<protein>
    <recommendedName>
        <fullName evidence="2">MnmC-like methyltransferase domain-containing protein</fullName>
    </recommendedName>
</protein>
<evidence type="ECO:0000259" key="2">
    <source>
        <dbReference type="Pfam" id="PF05430"/>
    </source>
</evidence>
<organism evidence="3 4">
    <name type="scientific">Lujinxingia sediminis</name>
    <dbReference type="NCBI Taxonomy" id="2480984"/>
    <lineage>
        <taxon>Bacteria</taxon>
        <taxon>Deltaproteobacteria</taxon>
        <taxon>Bradymonadales</taxon>
        <taxon>Lujinxingiaceae</taxon>
        <taxon>Lujinxingia</taxon>
    </lineage>
</organism>
<dbReference type="EMBL" id="SADD01000004">
    <property type="protein sequence ID" value="RVU44886.1"/>
    <property type="molecule type" value="Genomic_DNA"/>
</dbReference>
<feature type="region of interest" description="Disordered" evidence="1">
    <location>
        <begin position="272"/>
        <end position="292"/>
    </location>
</feature>
<reference evidence="3 4" key="1">
    <citation type="submission" date="2019-01" db="EMBL/GenBank/DDBJ databases">
        <title>Lujinxingia litoralis gen. nov., sp. nov. and Lujinxingia sediminis gen. nov., sp. nov., new members in the order Bradymonadales, isolated from coastal sediment.</title>
        <authorList>
            <person name="Li C.-M."/>
        </authorList>
    </citation>
    <scope>NUCLEOTIDE SEQUENCE [LARGE SCALE GENOMIC DNA]</scope>
    <source>
        <strain evidence="3 4">SEH01</strain>
    </source>
</reference>
<dbReference type="NCBIfam" id="NF033855">
    <property type="entry name" value="tRNA_MNMC2"/>
    <property type="match status" value="1"/>
</dbReference>
<comment type="caution">
    <text evidence="3">The sequence shown here is derived from an EMBL/GenBank/DDBJ whole genome shotgun (WGS) entry which is preliminary data.</text>
</comment>
<dbReference type="InterPro" id="IPR008471">
    <property type="entry name" value="MnmC-like_methylTransf"/>
</dbReference>
<dbReference type="PANTHER" id="PTHR39963:SF1">
    <property type="entry name" value="MNMC-LIKE METHYLTRANSFERASE DOMAIN-CONTAINING PROTEIN"/>
    <property type="match status" value="1"/>
</dbReference>
<dbReference type="Proteomes" id="UP000282926">
    <property type="component" value="Unassembled WGS sequence"/>
</dbReference>
<dbReference type="PANTHER" id="PTHR39963">
    <property type="entry name" value="SLL0983 PROTEIN"/>
    <property type="match status" value="1"/>
</dbReference>
<dbReference type="Pfam" id="PF05430">
    <property type="entry name" value="Methyltransf_30"/>
    <property type="match status" value="1"/>
</dbReference>
<gene>
    <name evidence="3" type="ORF">EA187_10135</name>
</gene>
<sequence length="292" mass="32236">MAGGSSPRAPRRRSRRSKARTPACFWPSFLMRRKSEGFWLDMVMNSKGCGDVSGPEVEVFETADGSKTLVDVERGVHYRSRHGAVQESRHVFVEGSGLIARAGTWRVLELGFGAAVNLVETVRAFRESDEAKRLVYHTVDWRPVGPEALAFHEGEGGALAREVAAKATKRSGEAVRALSEDGHVEVVLHAMAWDEVRLGEGEEVDAVYHDPFAKEVNPEAWTPACFAWSRSWAAPHARLATYSAATAVRQAMEEAGWKVWRAKGPGRKREMTVATLQDESVEPPGLKRWGQG</sequence>
<dbReference type="Gene3D" id="3.40.50.150">
    <property type="entry name" value="Vaccinia Virus protein VP39"/>
    <property type="match status" value="1"/>
</dbReference>
<evidence type="ECO:0000313" key="3">
    <source>
        <dbReference type="EMBL" id="RVU44886.1"/>
    </source>
</evidence>
<keyword evidence="4" id="KW-1185">Reference proteome</keyword>
<dbReference type="InterPro" id="IPR047785">
    <property type="entry name" value="tRNA_MNMC2"/>
</dbReference>
<evidence type="ECO:0000256" key="1">
    <source>
        <dbReference type="SAM" id="MobiDB-lite"/>
    </source>
</evidence>
<dbReference type="InterPro" id="IPR029063">
    <property type="entry name" value="SAM-dependent_MTases_sf"/>
</dbReference>
<name>A0ABY0CTF8_9DELT</name>
<evidence type="ECO:0000313" key="4">
    <source>
        <dbReference type="Proteomes" id="UP000282926"/>
    </source>
</evidence>
<feature type="domain" description="MnmC-like methyltransferase" evidence="2">
    <location>
        <begin position="175"/>
        <end position="276"/>
    </location>
</feature>
<proteinExistence type="predicted"/>
<accession>A0ABY0CTF8</accession>